<evidence type="ECO:0000313" key="2">
    <source>
        <dbReference type="EMBL" id="KAK2581909.1"/>
    </source>
</evidence>
<evidence type="ECO:0000256" key="1">
    <source>
        <dbReference type="SAM" id="MobiDB-lite"/>
    </source>
</evidence>
<proteinExistence type="predicted"/>
<feature type="compositionally biased region" description="Basic residues" evidence="1">
    <location>
        <begin position="137"/>
        <end position="153"/>
    </location>
</feature>
<name>A0AAD9RLE1_9HYME</name>
<gene>
    <name evidence="2" type="ORF">KPH14_002365</name>
</gene>
<comment type="caution">
    <text evidence="2">The sequence shown here is derived from an EMBL/GenBank/DDBJ whole genome shotgun (WGS) entry which is preliminary data.</text>
</comment>
<reference evidence="2" key="2">
    <citation type="journal article" date="2023" name="Commun. Biol.">
        <title>Intrasexual cuticular hydrocarbon dimorphism in a wasp sheds light on hydrocarbon biosynthesis genes in Hymenoptera.</title>
        <authorList>
            <person name="Moris V.C."/>
            <person name="Podsiadlowski L."/>
            <person name="Martin S."/>
            <person name="Oeyen J.P."/>
            <person name="Donath A."/>
            <person name="Petersen M."/>
            <person name="Wilbrandt J."/>
            <person name="Misof B."/>
            <person name="Liedtke D."/>
            <person name="Thamm M."/>
            <person name="Scheiner R."/>
            <person name="Schmitt T."/>
            <person name="Niehuis O."/>
        </authorList>
    </citation>
    <scope>NUCLEOTIDE SEQUENCE</scope>
    <source>
        <strain evidence="2">GBR_01_08_01A</strain>
    </source>
</reference>
<feature type="compositionally biased region" description="Basic residues" evidence="1">
    <location>
        <begin position="1"/>
        <end position="20"/>
    </location>
</feature>
<dbReference type="EMBL" id="JAIFRP010000038">
    <property type="protein sequence ID" value="KAK2581909.1"/>
    <property type="molecule type" value="Genomic_DNA"/>
</dbReference>
<dbReference type="AlphaFoldDB" id="A0AAD9RLE1"/>
<feature type="region of interest" description="Disordered" evidence="1">
    <location>
        <begin position="1"/>
        <end position="21"/>
    </location>
</feature>
<protein>
    <submittedName>
        <fullName evidence="2">Uncharacterized protein</fullName>
    </submittedName>
</protein>
<feature type="compositionally biased region" description="Pro residues" evidence="1">
    <location>
        <begin position="107"/>
        <end position="116"/>
    </location>
</feature>
<accession>A0AAD9RLE1</accession>
<evidence type="ECO:0000313" key="3">
    <source>
        <dbReference type="Proteomes" id="UP001258017"/>
    </source>
</evidence>
<feature type="region of interest" description="Disordered" evidence="1">
    <location>
        <begin position="106"/>
        <end position="153"/>
    </location>
</feature>
<dbReference type="Proteomes" id="UP001258017">
    <property type="component" value="Unassembled WGS sequence"/>
</dbReference>
<reference evidence="2" key="1">
    <citation type="submission" date="2021-08" db="EMBL/GenBank/DDBJ databases">
        <authorList>
            <person name="Misof B."/>
            <person name="Oliver O."/>
            <person name="Podsiadlowski L."/>
            <person name="Donath A."/>
            <person name="Peters R."/>
            <person name="Mayer C."/>
            <person name="Rust J."/>
            <person name="Gunkel S."/>
            <person name="Lesny P."/>
            <person name="Martin S."/>
            <person name="Oeyen J.P."/>
            <person name="Petersen M."/>
            <person name="Panagiotis P."/>
            <person name="Wilbrandt J."/>
            <person name="Tanja T."/>
        </authorList>
    </citation>
    <scope>NUCLEOTIDE SEQUENCE</scope>
    <source>
        <strain evidence="2">GBR_01_08_01A</strain>
        <tissue evidence="2">Thorax + abdomen</tissue>
    </source>
</reference>
<sequence>MAEKIVKKKKKKSSKRKKAVAKVESKIKAEEDRVARQKAAEEERLRNWEEAWEKKLQAQEELDNLKCCMSKGLCLRPKTQSNIWIKVLQDKTRNMQEVQMAIKRVPVPKPKPPPLPKCTKTDLTATDSKTEKCPGSPKKRKKIAKRKGKKKKT</sequence>
<organism evidence="2 3">
    <name type="scientific">Odynerus spinipes</name>
    <dbReference type="NCBI Taxonomy" id="1348599"/>
    <lineage>
        <taxon>Eukaryota</taxon>
        <taxon>Metazoa</taxon>
        <taxon>Ecdysozoa</taxon>
        <taxon>Arthropoda</taxon>
        <taxon>Hexapoda</taxon>
        <taxon>Insecta</taxon>
        <taxon>Pterygota</taxon>
        <taxon>Neoptera</taxon>
        <taxon>Endopterygota</taxon>
        <taxon>Hymenoptera</taxon>
        <taxon>Apocrita</taxon>
        <taxon>Aculeata</taxon>
        <taxon>Vespoidea</taxon>
        <taxon>Vespidae</taxon>
        <taxon>Eumeninae</taxon>
        <taxon>Odynerus</taxon>
    </lineage>
</organism>
<keyword evidence="3" id="KW-1185">Reference proteome</keyword>